<organism evidence="3 4">
    <name type="scientific">Marinobacterium weihaiense</name>
    <dbReference type="NCBI Taxonomy" id="2851016"/>
    <lineage>
        <taxon>Bacteria</taxon>
        <taxon>Pseudomonadati</taxon>
        <taxon>Pseudomonadota</taxon>
        <taxon>Gammaproteobacteria</taxon>
        <taxon>Oceanospirillales</taxon>
        <taxon>Oceanospirillaceae</taxon>
        <taxon>Marinobacterium</taxon>
    </lineage>
</organism>
<evidence type="ECO:0000313" key="4">
    <source>
        <dbReference type="Proteomes" id="UP000755551"/>
    </source>
</evidence>
<dbReference type="PANTHER" id="PTHR36508:SF1">
    <property type="entry name" value="PROTEIN SLYX"/>
    <property type="match status" value="1"/>
</dbReference>
<comment type="similarity">
    <text evidence="1">Belongs to the SlyX family.</text>
</comment>
<evidence type="ECO:0000256" key="1">
    <source>
        <dbReference type="HAMAP-Rule" id="MF_00715"/>
    </source>
</evidence>
<dbReference type="Pfam" id="PF04102">
    <property type="entry name" value="SlyX"/>
    <property type="match status" value="1"/>
</dbReference>
<evidence type="ECO:0000313" key="3">
    <source>
        <dbReference type="EMBL" id="MBV0933474.1"/>
    </source>
</evidence>
<dbReference type="Proteomes" id="UP000755551">
    <property type="component" value="Unassembled WGS sequence"/>
</dbReference>
<feature type="coiled-coil region" evidence="2">
    <location>
        <begin position="7"/>
        <end position="48"/>
    </location>
</feature>
<comment type="caution">
    <text evidence="3">The sequence shown here is derived from an EMBL/GenBank/DDBJ whole genome shotgun (WGS) entry which is preliminary data.</text>
</comment>
<dbReference type="InterPro" id="IPR007236">
    <property type="entry name" value="SlyX"/>
</dbReference>
<accession>A0ABS6MB00</accession>
<keyword evidence="2" id="KW-0175">Coiled coil</keyword>
<dbReference type="PANTHER" id="PTHR36508">
    <property type="entry name" value="PROTEIN SLYX"/>
    <property type="match status" value="1"/>
</dbReference>
<protein>
    <recommendedName>
        <fullName evidence="1">Protein SlyX homolog</fullName>
    </recommendedName>
</protein>
<proteinExistence type="inferred from homology"/>
<gene>
    <name evidence="1" type="primary">slyX</name>
    <name evidence="3" type="ORF">KTN04_09005</name>
</gene>
<name>A0ABS6MB00_9GAMM</name>
<evidence type="ECO:0000256" key="2">
    <source>
        <dbReference type="SAM" id="Coils"/>
    </source>
</evidence>
<sequence>MTDQTRLAELESRIAFQEDAIDKLSDVVARQEMDLERLTRMIKLLNAQLRELGPDGEAPAANEVPPHY</sequence>
<dbReference type="RefSeq" id="WP_217334888.1">
    <property type="nucleotide sequence ID" value="NZ_JAHQZT010000009.1"/>
</dbReference>
<keyword evidence="4" id="KW-1185">Reference proteome</keyword>
<dbReference type="HAMAP" id="MF_00715">
    <property type="entry name" value="SlyX"/>
    <property type="match status" value="1"/>
</dbReference>
<reference evidence="3 4" key="1">
    <citation type="submission" date="2021-06" db="EMBL/GenBank/DDBJ databases">
        <title>Bacterium isolated from marine sediment.</title>
        <authorList>
            <person name="Zhu K.-L."/>
            <person name="Du Z.-J."/>
            <person name="Liang Q.-Y."/>
        </authorList>
    </citation>
    <scope>NUCLEOTIDE SEQUENCE [LARGE SCALE GENOMIC DNA]</scope>
    <source>
        <strain evidence="3 4">A346</strain>
    </source>
</reference>
<dbReference type="EMBL" id="JAHQZT010000009">
    <property type="protein sequence ID" value="MBV0933474.1"/>
    <property type="molecule type" value="Genomic_DNA"/>
</dbReference>